<dbReference type="InterPro" id="IPR004183">
    <property type="entry name" value="Xdiol_dOase_suB"/>
</dbReference>
<reference evidence="3" key="2">
    <citation type="submission" date="2020-09" db="EMBL/GenBank/DDBJ databases">
        <authorList>
            <person name="Sun Q."/>
            <person name="Zhou Y."/>
        </authorList>
    </citation>
    <scope>NUCLEOTIDE SEQUENCE</scope>
    <source>
        <strain evidence="3">CGMCC 1.14988</strain>
    </source>
</reference>
<protein>
    <submittedName>
        <fullName evidence="3">Protocatechuate 4,5-dioxygenase subunit beta</fullName>
    </submittedName>
</protein>
<comment type="caution">
    <text evidence="3">The sequence shown here is derived from an EMBL/GenBank/DDBJ whole genome shotgun (WGS) entry which is preliminary data.</text>
</comment>
<evidence type="ECO:0000313" key="3">
    <source>
        <dbReference type="EMBL" id="GGI07544.1"/>
    </source>
</evidence>
<dbReference type="Gene3D" id="3.40.830.10">
    <property type="entry name" value="LigB-like"/>
    <property type="match status" value="1"/>
</dbReference>
<evidence type="ECO:0000256" key="1">
    <source>
        <dbReference type="SAM" id="MobiDB-lite"/>
    </source>
</evidence>
<dbReference type="Proteomes" id="UP000650511">
    <property type="component" value="Unassembled WGS sequence"/>
</dbReference>
<dbReference type="GO" id="GO:0016702">
    <property type="term" value="F:oxidoreductase activity, acting on single donors with incorporation of molecular oxygen, incorporation of two atoms of oxygen"/>
    <property type="evidence" value="ECO:0007669"/>
    <property type="project" value="UniProtKB-ARBA"/>
</dbReference>
<gene>
    <name evidence="3" type="primary">pcaH</name>
    <name evidence="3" type="ORF">GCM10011354_24620</name>
</gene>
<dbReference type="OrthoDB" id="8673673at2"/>
<evidence type="ECO:0000313" key="4">
    <source>
        <dbReference type="Proteomes" id="UP000650511"/>
    </source>
</evidence>
<organism evidence="3 4">
    <name type="scientific">Egicoccus halophilus</name>
    <dbReference type="NCBI Taxonomy" id="1670830"/>
    <lineage>
        <taxon>Bacteria</taxon>
        <taxon>Bacillati</taxon>
        <taxon>Actinomycetota</taxon>
        <taxon>Nitriliruptoria</taxon>
        <taxon>Egicoccales</taxon>
        <taxon>Egicoccaceae</taxon>
        <taxon>Egicoccus</taxon>
    </lineage>
</organism>
<dbReference type="AlphaFoldDB" id="A0A8J3EYB4"/>
<sequence length="322" mass="36035">MAKITLGIGTSHSPMLSTPIDEFEGHASRDAKNPQIPDYAGRTERLREQLADQLTDDVVAAKNDACQAAIAKLGATIRERDIDLLLIVGDDQEEWFDKENIPALGVYWNDQVETRPPDVEHMHPTLRSAYWGYHGDGTNHTVRVHGDLGRHVIAELTKQHFDVYSFRQQPTDKPLGHAWTFVYHRILEHQFDLPVLPVYLNTYYPPNTPAPGRCFELGQGLRRAVESWDEDLNVCVVGSGGLSHFVVDEELDRGLLDAIAQGDREHIEQIDPDRLLSGSSEAKNWITAAGAAEHLDFKVIDYVPYYRSPAGSGVGMGFAVWE</sequence>
<feature type="region of interest" description="Disordered" evidence="1">
    <location>
        <begin position="15"/>
        <end position="37"/>
    </location>
</feature>
<dbReference type="EMBL" id="BMHA01000009">
    <property type="protein sequence ID" value="GGI07544.1"/>
    <property type="molecule type" value="Genomic_DNA"/>
</dbReference>
<feature type="domain" description="Extradiol ring-cleavage dioxygenase class III enzyme subunit B" evidence="2">
    <location>
        <begin position="140"/>
        <end position="306"/>
    </location>
</feature>
<reference evidence="3" key="1">
    <citation type="journal article" date="2014" name="Int. J. Syst. Evol. Microbiol.">
        <title>Complete genome sequence of Corynebacterium casei LMG S-19264T (=DSM 44701T), isolated from a smear-ripened cheese.</title>
        <authorList>
            <consortium name="US DOE Joint Genome Institute (JGI-PGF)"/>
            <person name="Walter F."/>
            <person name="Albersmeier A."/>
            <person name="Kalinowski J."/>
            <person name="Ruckert C."/>
        </authorList>
    </citation>
    <scope>NUCLEOTIDE SEQUENCE</scope>
    <source>
        <strain evidence="3">CGMCC 1.14988</strain>
    </source>
</reference>
<evidence type="ECO:0000259" key="2">
    <source>
        <dbReference type="Pfam" id="PF02900"/>
    </source>
</evidence>
<keyword evidence="4" id="KW-1185">Reference proteome</keyword>
<proteinExistence type="predicted"/>
<feature type="compositionally biased region" description="Basic and acidic residues" evidence="1">
    <location>
        <begin position="23"/>
        <end position="32"/>
    </location>
</feature>
<dbReference type="SUPFAM" id="SSF53213">
    <property type="entry name" value="LigB-like"/>
    <property type="match status" value="1"/>
</dbReference>
<dbReference type="GO" id="GO:0008198">
    <property type="term" value="F:ferrous iron binding"/>
    <property type="evidence" value="ECO:0007669"/>
    <property type="project" value="InterPro"/>
</dbReference>
<name>A0A8J3EYB4_9ACTN</name>
<dbReference type="RefSeq" id="WP_130648053.1">
    <property type="nucleotide sequence ID" value="NZ_BMHA01000009.1"/>
</dbReference>
<accession>A0A8J3EYB4</accession>
<dbReference type="Pfam" id="PF02900">
    <property type="entry name" value="LigB"/>
    <property type="match status" value="1"/>
</dbReference>